<dbReference type="InterPro" id="IPR013078">
    <property type="entry name" value="His_Pase_superF_clade-1"/>
</dbReference>
<gene>
    <name evidence="2" type="ORF">NCTC9695_00675</name>
</gene>
<dbReference type="SMART" id="SM00855">
    <property type="entry name" value="PGAM"/>
    <property type="match status" value="1"/>
</dbReference>
<evidence type="ECO:0000256" key="1">
    <source>
        <dbReference type="SAM" id="MobiDB-lite"/>
    </source>
</evidence>
<dbReference type="EMBL" id="LR134182">
    <property type="protein sequence ID" value="VEB40279.1"/>
    <property type="molecule type" value="Genomic_DNA"/>
</dbReference>
<evidence type="ECO:0000313" key="2">
    <source>
        <dbReference type="EMBL" id="VEB40279.1"/>
    </source>
</evidence>
<reference evidence="2 3" key="1">
    <citation type="submission" date="2018-12" db="EMBL/GenBank/DDBJ databases">
        <authorList>
            <consortium name="Pathogen Informatics"/>
        </authorList>
    </citation>
    <scope>NUCLEOTIDE SEQUENCE [LARGE SCALE GENOMIC DNA]</scope>
    <source>
        <strain evidence="2 3">NCTC9695</strain>
    </source>
</reference>
<dbReference type="CDD" id="cd07067">
    <property type="entry name" value="HP_PGM_like"/>
    <property type="match status" value="1"/>
</dbReference>
<protein>
    <submittedName>
        <fullName evidence="2">Phosphoglyceromutase</fullName>
    </submittedName>
</protein>
<feature type="compositionally biased region" description="Low complexity" evidence="1">
    <location>
        <begin position="111"/>
        <end position="135"/>
    </location>
</feature>
<feature type="region of interest" description="Disordered" evidence="1">
    <location>
        <begin position="100"/>
        <end position="135"/>
    </location>
</feature>
<proteinExistence type="predicted"/>
<name>A0A447T5X0_CHRVL</name>
<evidence type="ECO:0000313" key="3">
    <source>
        <dbReference type="Proteomes" id="UP000275777"/>
    </source>
</evidence>
<dbReference type="Gene3D" id="3.40.50.1240">
    <property type="entry name" value="Phosphoglycerate mutase-like"/>
    <property type="match status" value="1"/>
</dbReference>
<dbReference type="AlphaFoldDB" id="A0A447T5X0"/>
<dbReference type="InterPro" id="IPR029033">
    <property type="entry name" value="His_PPase_superfam"/>
</dbReference>
<organism evidence="2 3">
    <name type="scientific">Chromobacterium violaceum</name>
    <dbReference type="NCBI Taxonomy" id="536"/>
    <lineage>
        <taxon>Bacteria</taxon>
        <taxon>Pseudomonadati</taxon>
        <taxon>Pseudomonadota</taxon>
        <taxon>Betaproteobacteria</taxon>
        <taxon>Neisseriales</taxon>
        <taxon>Chromobacteriaceae</taxon>
        <taxon>Chromobacterium</taxon>
    </lineage>
</organism>
<sequence>MNPYTLTLLRHGDIDHDGRLIGLTDLPLTELGQQQLEHSWKRISNLAPVTCIATSPLQRCREFAVKQALSGSLTLKVDPRFAEMDFGGWDGQPVADLEQAHPGWATRWPTAGSAHPAAKPSSSSAPARWPAWPTG</sequence>
<dbReference type="Proteomes" id="UP000275777">
    <property type="component" value="Chromosome"/>
</dbReference>
<accession>A0A447T5X0</accession>
<dbReference type="SUPFAM" id="SSF53254">
    <property type="entry name" value="Phosphoglycerate mutase-like"/>
    <property type="match status" value="1"/>
</dbReference>
<dbReference type="Pfam" id="PF00300">
    <property type="entry name" value="His_Phos_1"/>
    <property type="match status" value="1"/>
</dbReference>